<feature type="region of interest" description="Disordered" evidence="3">
    <location>
        <begin position="1"/>
        <end position="38"/>
    </location>
</feature>
<feature type="domain" description="LITAF" evidence="5">
    <location>
        <begin position="51"/>
        <end position="139"/>
    </location>
</feature>
<keyword evidence="4" id="KW-1133">Transmembrane helix</keyword>
<sequence length="867" mass="98077">MRQNPTAPPGSPESPPPSYDYIGFANNATKPTPVQAQPLPQQVQAQPLLQPQQVQVQPQPPRVVILDVGEDPMLITCPYCNSSTTTRTEHQLGLMSWVLCLTSALWAGCLSLFCLCCDFNKDVSHYCSNCNRMIGRYRRPCTSQIVLIVVLFVALQLYPPTRPIDLWNPFGTTTTRHPGQKAGENEIIVRLSVGDIVGKKILLQNLPWTANQDPSDQIPAYRINPEPNPLPPLNNVTVYAFLGIPYAEMPTAQRRFKPPQRITQLPGESPYVAFDYQAACAQDVEMRASLFVHYPYPYRVNEDCLYLNIFTPQASNTPGQQYPVVVFIHGGNFQTGSANEWPGHVLASRGIVVVTINYRLGPFGFMSLGDPETSNRGIQDQREALTFVQQYISAFGGDPRAVTIIGHDAGAVSAGIHMLSPYSKGMFRSVAAMSGADVSYHSIIGKPALAFNNTMKLGRYLGCVQQVAQNVWDCILTRSMQDIVLAASPVTVPHIQVEYNRYLFMPSVDGYELKAHPLVILNNAPSGLFNVPSAVPYLTGVNKEDGVEVILEDRNLGEFTNFLEVDHEYQKQFLIEYVFRHNYTMNKEAIVEAIDSYYTYWPDPADVWRIREKFIDLTTDTYYAAPVSQSANLHSMTGSRTFMYVNNYNFSKTRENRPIDTTSPFPSWAGSCHDCDLYLLFGFPFMPKELLPQYFKDVEWYETDRNASQLFGAFIRRFVQTSDPNLPFGGSWAAHQPREHWYMDFNYTAWDALTEVGILKRDYRYEAVAFWNNYIPMLVNYMTTTFAPEEVRVRRELMAFQVTTGVIAFVLMLVLVIALSLAYHICTRQDRQRQTVDHMRLSASECLQVLPSAFKCIRALPSAYEFF</sequence>
<dbReference type="Pfam" id="PF10601">
    <property type="entry name" value="zf-LITAF-like"/>
    <property type="match status" value="1"/>
</dbReference>
<organism evidence="6 7">
    <name type="scientific">Acrobeloides nanus</name>
    <dbReference type="NCBI Taxonomy" id="290746"/>
    <lineage>
        <taxon>Eukaryota</taxon>
        <taxon>Metazoa</taxon>
        <taxon>Ecdysozoa</taxon>
        <taxon>Nematoda</taxon>
        <taxon>Chromadorea</taxon>
        <taxon>Rhabditida</taxon>
        <taxon>Tylenchina</taxon>
        <taxon>Cephalobomorpha</taxon>
        <taxon>Cephaloboidea</taxon>
        <taxon>Cephalobidae</taxon>
        <taxon>Acrobeloides</taxon>
    </lineage>
</organism>
<keyword evidence="4" id="KW-0812">Transmembrane</keyword>
<evidence type="ECO:0000256" key="2">
    <source>
        <dbReference type="ARBA" id="ARBA00022729"/>
    </source>
</evidence>
<evidence type="ECO:0000256" key="4">
    <source>
        <dbReference type="SAM" id="Phobius"/>
    </source>
</evidence>
<keyword evidence="4" id="KW-0472">Membrane</keyword>
<dbReference type="InterPro" id="IPR029058">
    <property type="entry name" value="AB_hydrolase_fold"/>
</dbReference>
<name>A0A914CEI2_9BILA</name>
<evidence type="ECO:0000256" key="3">
    <source>
        <dbReference type="SAM" id="MobiDB-lite"/>
    </source>
</evidence>
<dbReference type="Proteomes" id="UP000887540">
    <property type="component" value="Unplaced"/>
</dbReference>
<dbReference type="AlphaFoldDB" id="A0A914CEI2"/>
<protein>
    <submittedName>
        <fullName evidence="7">LITAF domain-containing protein</fullName>
    </submittedName>
</protein>
<comment type="similarity">
    <text evidence="1">Belongs to the type-B carboxylesterase/lipase family.</text>
</comment>
<keyword evidence="2" id="KW-0732">Signal</keyword>
<feature type="transmembrane region" description="Helical" evidence="4">
    <location>
        <begin position="94"/>
        <end position="120"/>
    </location>
</feature>
<dbReference type="InterPro" id="IPR002018">
    <property type="entry name" value="CarbesteraseB"/>
</dbReference>
<evidence type="ECO:0000313" key="6">
    <source>
        <dbReference type="Proteomes" id="UP000887540"/>
    </source>
</evidence>
<dbReference type="SMART" id="SM00714">
    <property type="entry name" value="LITAF"/>
    <property type="match status" value="1"/>
</dbReference>
<dbReference type="PROSITE" id="PS00941">
    <property type="entry name" value="CARBOXYLESTERASE_B_2"/>
    <property type="match status" value="1"/>
</dbReference>
<dbReference type="PROSITE" id="PS51837">
    <property type="entry name" value="LITAF"/>
    <property type="match status" value="1"/>
</dbReference>
<evidence type="ECO:0000313" key="7">
    <source>
        <dbReference type="WBParaSite" id="ACRNAN_Path_893.g3436.t1"/>
    </source>
</evidence>
<evidence type="ECO:0000259" key="5">
    <source>
        <dbReference type="PROSITE" id="PS51837"/>
    </source>
</evidence>
<dbReference type="PANTHER" id="PTHR43903">
    <property type="entry name" value="NEUROLIGIN"/>
    <property type="match status" value="1"/>
</dbReference>
<dbReference type="WBParaSite" id="ACRNAN_Path_893.g3436.t1">
    <property type="protein sequence ID" value="ACRNAN_Path_893.g3436.t1"/>
    <property type="gene ID" value="ACRNAN_Path_893.g3436"/>
</dbReference>
<feature type="transmembrane region" description="Helical" evidence="4">
    <location>
        <begin position="141"/>
        <end position="158"/>
    </location>
</feature>
<dbReference type="Gene3D" id="3.40.50.1820">
    <property type="entry name" value="alpha/beta hydrolase"/>
    <property type="match status" value="1"/>
</dbReference>
<keyword evidence="6" id="KW-1185">Reference proteome</keyword>
<evidence type="ECO:0000256" key="1">
    <source>
        <dbReference type="ARBA" id="ARBA00005964"/>
    </source>
</evidence>
<dbReference type="InterPro" id="IPR006629">
    <property type="entry name" value="LITAF"/>
</dbReference>
<dbReference type="InterPro" id="IPR051093">
    <property type="entry name" value="Neuroligin/BSAL"/>
</dbReference>
<dbReference type="InterPro" id="IPR019819">
    <property type="entry name" value="Carboxylesterase_B_CS"/>
</dbReference>
<dbReference type="Pfam" id="PF00135">
    <property type="entry name" value="COesterase"/>
    <property type="match status" value="1"/>
</dbReference>
<feature type="compositionally biased region" description="Pro residues" evidence="3">
    <location>
        <begin position="1"/>
        <end position="18"/>
    </location>
</feature>
<dbReference type="SUPFAM" id="SSF53474">
    <property type="entry name" value="alpha/beta-Hydrolases"/>
    <property type="match status" value="1"/>
</dbReference>
<feature type="transmembrane region" description="Helical" evidence="4">
    <location>
        <begin position="798"/>
        <end position="823"/>
    </location>
</feature>
<accession>A0A914CEI2</accession>
<reference evidence="7" key="1">
    <citation type="submission" date="2022-11" db="UniProtKB">
        <authorList>
            <consortium name="WormBaseParasite"/>
        </authorList>
    </citation>
    <scope>IDENTIFICATION</scope>
</reference>
<proteinExistence type="inferred from homology"/>